<dbReference type="SUPFAM" id="SSF55711">
    <property type="entry name" value="Subdomain of clathrin and coatomer appendage domain"/>
    <property type="match status" value="1"/>
</dbReference>
<dbReference type="Pfam" id="PF12717">
    <property type="entry name" value="Cnd1"/>
    <property type="match status" value="1"/>
</dbReference>
<reference evidence="9" key="1">
    <citation type="submission" date="2022-04" db="EMBL/GenBank/DDBJ databases">
        <title>Carnegiea gigantea Genome sequencing and assembly v2.</title>
        <authorList>
            <person name="Copetti D."/>
            <person name="Sanderson M.J."/>
            <person name="Burquez A."/>
            <person name="Wojciechowski M.F."/>
        </authorList>
    </citation>
    <scope>NUCLEOTIDE SEQUENCE</scope>
    <source>
        <strain evidence="9">SGP5-SGP5p</strain>
        <tissue evidence="9">Aerial part</tissue>
    </source>
</reference>
<dbReference type="InterPro" id="IPR026739">
    <property type="entry name" value="AP_beta"/>
</dbReference>
<dbReference type="FunFam" id="1.25.10.10:FF:001499">
    <property type="entry name" value="AP-2 complex subunit beta-like Protein"/>
    <property type="match status" value="1"/>
</dbReference>
<dbReference type="GO" id="GO:0012505">
    <property type="term" value="C:endomembrane system"/>
    <property type="evidence" value="ECO:0007669"/>
    <property type="project" value="UniProtKB-SubCell"/>
</dbReference>
<comment type="function">
    <text evidence="6">Subunit of clathrin-associated adaptor protein complex that plays a role in protein sorting in the late-Golgi/trans-Golgi network (TGN) and/or endosomes. The AP complexes mediate both the recruitment of clathrin to membranes and the recognition of sorting signals within the cytosolic tails of transmembrane cargo molecules.</text>
</comment>
<feature type="region of interest" description="Disordered" evidence="7">
    <location>
        <begin position="604"/>
        <end position="658"/>
    </location>
</feature>
<dbReference type="Pfam" id="PF02883">
    <property type="entry name" value="Alpha_adaptinC2"/>
    <property type="match status" value="1"/>
</dbReference>
<keyword evidence="3 6" id="KW-0813">Transport</keyword>
<dbReference type="InterPro" id="IPR009028">
    <property type="entry name" value="Coatomer/calthrin_app_sub_C"/>
</dbReference>
<dbReference type="Gene3D" id="3.30.310.10">
    <property type="entry name" value="TATA-Binding Protein"/>
    <property type="match status" value="1"/>
</dbReference>
<dbReference type="InterPro" id="IPR011989">
    <property type="entry name" value="ARM-like"/>
</dbReference>
<feature type="compositionally biased region" description="Low complexity" evidence="7">
    <location>
        <begin position="638"/>
        <end position="658"/>
    </location>
</feature>
<evidence type="ECO:0000256" key="2">
    <source>
        <dbReference type="ARBA" id="ARBA00006613"/>
    </source>
</evidence>
<organism evidence="9 10">
    <name type="scientific">Carnegiea gigantea</name>
    <dbReference type="NCBI Taxonomy" id="171969"/>
    <lineage>
        <taxon>Eukaryota</taxon>
        <taxon>Viridiplantae</taxon>
        <taxon>Streptophyta</taxon>
        <taxon>Embryophyta</taxon>
        <taxon>Tracheophyta</taxon>
        <taxon>Spermatophyta</taxon>
        <taxon>Magnoliopsida</taxon>
        <taxon>eudicotyledons</taxon>
        <taxon>Gunneridae</taxon>
        <taxon>Pentapetalae</taxon>
        <taxon>Caryophyllales</taxon>
        <taxon>Cactineae</taxon>
        <taxon>Cactaceae</taxon>
        <taxon>Cactoideae</taxon>
        <taxon>Echinocereeae</taxon>
        <taxon>Carnegiea</taxon>
    </lineage>
</organism>
<dbReference type="GO" id="GO:0030276">
    <property type="term" value="F:clathrin binding"/>
    <property type="evidence" value="ECO:0007669"/>
    <property type="project" value="InterPro"/>
</dbReference>
<dbReference type="InterPro" id="IPR032682">
    <property type="entry name" value="Cnd1_C"/>
</dbReference>
<accession>A0A9Q1QB23</accession>
<dbReference type="SMART" id="SM01020">
    <property type="entry name" value="B2-adapt-app_C"/>
    <property type="match status" value="1"/>
</dbReference>
<evidence type="ECO:0000313" key="10">
    <source>
        <dbReference type="Proteomes" id="UP001153076"/>
    </source>
</evidence>
<dbReference type="SUPFAM" id="SSF49348">
    <property type="entry name" value="Clathrin adaptor appendage domain"/>
    <property type="match status" value="1"/>
</dbReference>
<comment type="similarity">
    <text evidence="2 6">Belongs to the adaptor complexes large subunit family.</text>
</comment>
<feature type="domain" description="Beta-adaptin appendage C-terminal subdomain" evidence="8">
    <location>
        <begin position="769"/>
        <end position="880"/>
    </location>
</feature>
<dbReference type="PIRSF" id="PIRSF002291">
    <property type="entry name" value="AP_complex_beta"/>
    <property type="match status" value="1"/>
</dbReference>
<evidence type="ECO:0000256" key="3">
    <source>
        <dbReference type="ARBA" id="ARBA00022448"/>
    </source>
</evidence>
<dbReference type="SUPFAM" id="SSF48371">
    <property type="entry name" value="ARM repeat"/>
    <property type="match status" value="1"/>
</dbReference>
<comment type="caution">
    <text evidence="9">The sequence shown here is derived from an EMBL/GenBank/DDBJ whole genome shotgun (WGS) entry which is preliminary data.</text>
</comment>
<dbReference type="PANTHER" id="PTHR11134">
    <property type="entry name" value="ADAPTOR COMPLEX SUBUNIT BETA FAMILY MEMBER"/>
    <property type="match status" value="1"/>
</dbReference>
<dbReference type="OrthoDB" id="10254310at2759"/>
<proteinExistence type="inferred from homology"/>
<comment type="subcellular location">
    <subcellularLocation>
        <location evidence="1">Endomembrane system</location>
    </subcellularLocation>
</comment>
<keyword evidence="10" id="KW-1185">Reference proteome</keyword>
<dbReference type="InterPro" id="IPR015151">
    <property type="entry name" value="B-adaptin_app_sub_C"/>
</dbReference>
<dbReference type="InterPro" id="IPR016024">
    <property type="entry name" value="ARM-type_fold"/>
</dbReference>
<protein>
    <recommendedName>
        <fullName evidence="6">Beta-adaptin-like protein</fullName>
    </recommendedName>
</protein>
<evidence type="ECO:0000256" key="6">
    <source>
        <dbReference type="PIRNR" id="PIRNR002291"/>
    </source>
</evidence>
<dbReference type="InterPro" id="IPR002553">
    <property type="entry name" value="Clathrin/coatomer_adapt-like_N"/>
</dbReference>
<keyword evidence="4 6" id="KW-0653">Protein transport</keyword>
<dbReference type="Gene3D" id="1.25.10.10">
    <property type="entry name" value="Leucine-rich Repeat Variant"/>
    <property type="match status" value="2"/>
</dbReference>
<dbReference type="InterPro" id="IPR012295">
    <property type="entry name" value="TBP_dom_sf"/>
</dbReference>
<dbReference type="Pfam" id="PF01602">
    <property type="entry name" value="Adaptin_N"/>
    <property type="match status" value="2"/>
</dbReference>
<dbReference type="InterPro" id="IPR008152">
    <property type="entry name" value="Clathrin_a/b/g-adaptin_app_Ig"/>
</dbReference>
<dbReference type="InterPro" id="IPR013041">
    <property type="entry name" value="Clathrin_app_Ig-like_sf"/>
</dbReference>
<keyword evidence="5 6" id="KW-0472">Membrane</keyword>
<comment type="subunit">
    <text evidence="6">Adaptor protein complexes are heterotetramers composed of two large adaptins (beta-type subunit and alpha-type or delta-type or epsilon-type or gamma-type subunit), a medium adaptin (mu-type subunit) and a small adaptin (sigma-type subunit).</text>
</comment>
<name>A0A9Q1QB23_9CARY</name>
<evidence type="ECO:0000256" key="4">
    <source>
        <dbReference type="ARBA" id="ARBA00022927"/>
    </source>
</evidence>
<evidence type="ECO:0000259" key="8">
    <source>
        <dbReference type="SMART" id="SM01020"/>
    </source>
</evidence>
<dbReference type="GO" id="GO:0006886">
    <property type="term" value="P:intracellular protein transport"/>
    <property type="evidence" value="ECO:0007669"/>
    <property type="project" value="InterPro"/>
</dbReference>
<evidence type="ECO:0000256" key="1">
    <source>
        <dbReference type="ARBA" id="ARBA00004308"/>
    </source>
</evidence>
<sequence>MSGHDSKYFSTTKKGEIPELKEELNSQYKDKRKDAVKKVIAAMTVGKDVSSLFTDVVNCMQTENLELKKLVYLYLINYAKSQPDLAILAVNTFVKTSRVGTNGVYLWQCQAWTIVAKLISVKTDGNGDIWEVVQIAIPIWVPSQDSQDPNPLIRALAVRTMGCIRVDKITEYLCDPLQRCLKDDDPYVRKTAAICVAKLYDINAELVEDRGFLDSLKDLISDNNPMVVANAVAALAEIQENSARPIFEITSATLSKLLTALNECTEWGQVFILDALSRYKAADAREAENIVERVTPRLQHANCAVVLSAVKMILLQMELITSTDVVRNLCKKMAPPLVTLLSAEPEIQYVALRNINLIVQKRPTILAHEIKVLLEFKEYATEVDVDFVRKAVRAIGRCAIKLERAAERCISVLLELIKIKVNYVVQEAIIVIKDIFRRYPNTYESIIATLCESLDTLDEPEAKASMIWIIGEYAERIDNADELLESFLESFPEEPPQVQLQLLTATVKLFLKKPTEGPQQMIQAVLNNATVETDNPDLRDRAYIYWRLLSIDPEAAKDVVLAEKPVITDDSNQLDPSLLDELLANIATLSSVYHKPPEAFVTRVKTVSQRTEEDDYPDGSEAGYAESPAHAAETGALPPSSSASRQPAPAQAPAAAPPVAAAPVPDLLGDLIGLDNSNSLVPVDQPTPAGPPLPVLLPASKGQGLQISAQLVRRDGQIFYSMLFENNSQSLLDGFMIQFNKNTFGLAAGGPLQQPVWYFNDKIPLHVFFAEDGRMERATFLETWKSLPDSNEVLKDLPGVVINSVEATLDKLAASNMFFIAKRKNANQEVLYLSAKIPRGIPFLIELTAALGVPGVKCAIKTPSPEMAPLFFEAIEHLLKS</sequence>
<dbReference type="Proteomes" id="UP001153076">
    <property type="component" value="Unassembled WGS sequence"/>
</dbReference>
<evidence type="ECO:0000256" key="7">
    <source>
        <dbReference type="SAM" id="MobiDB-lite"/>
    </source>
</evidence>
<evidence type="ECO:0000313" key="9">
    <source>
        <dbReference type="EMBL" id="KAJ8435104.1"/>
    </source>
</evidence>
<dbReference type="FunFam" id="3.30.310.10:FF:000012">
    <property type="entry name" value="Beta-adaptin-like protein"/>
    <property type="match status" value="1"/>
</dbReference>
<dbReference type="InterPro" id="IPR016342">
    <property type="entry name" value="AP_complex_bsu_1_2_4"/>
</dbReference>
<dbReference type="EMBL" id="JAKOGI010000432">
    <property type="protein sequence ID" value="KAJ8435104.1"/>
    <property type="molecule type" value="Genomic_DNA"/>
</dbReference>
<dbReference type="GO" id="GO:0016192">
    <property type="term" value="P:vesicle-mediated transport"/>
    <property type="evidence" value="ECO:0007669"/>
    <property type="project" value="InterPro"/>
</dbReference>
<dbReference type="GO" id="GO:0030131">
    <property type="term" value="C:clathrin adaptor complex"/>
    <property type="evidence" value="ECO:0007669"/>
    <property type="project" value="InterPro"/>
</dbReference>
<dbReference type="AlphaFoldDB" id="A0A9Q1QB23"/>
<gene>
    <name evidence="9" type="ORF">Cgig2_001979</name>
</gene>
<evidence type="ECO:0000256" key="5">
    <source>
        <dbReference type="ARBA" id="ARBA00023136"/>
    </source>
</evidence>
<dbReference type="Pfam" id="PF09066">
    <property type="entry name" value="B2-adapt-app_C"/>
    <property type="match status" value="1"/>
</dbReference>